<evidence type="ECO:0000313" key="6">
    <source>
        <dbReference type="Proteomes" id="UP001628193"/>
    </source>
</evidence>
<dbReference type="Proteomes" id="UP001628193">
    <property type="component" value="Unassembled WGS sequence"/>
</dbReference>
<proteinExistence type="predicted"/>
<feature type="transmembrane region" description="Helical" evidence="3">
    <location>
        <begin position="700"/>
        <end position="724"/>
    </location>
</feature>
<feature type="coiled-coil region" evidence="2">
    <location>
        <begin position="1230"/>
        <end position="1257"/>
    </location>
</feature>
<name>A0ABQ0C799_9PROT</name>
<evidence type="ECO:0000256" key="2">
    <source>
        <dbReference type="SAM" id="Coils"/>
    </source>
</evidence>
<feature type="transmembrane region" description="Helical" evidence="3">
    <location>
        <begin position="731"/>
        <end position="750"/>
    </location>
</feature>
<dbReference type="PANTHER" id="PTHR37813:SF1">
    <property type="entry name" value="FELS-2 PROPHAGE PROTEIN"/>
    <property type="match status" value="1"/>
</dbReference>
<feature type="transmembrane region" description="Helical" evidence="3">
    <location>
        <begin position="630"/>
        <end position="651"/>
    </location>
</feature>
<gene>
    <name evidence="5" type="primary">smc_1</name>
    <name evidence="5" type="ORF">SIID45300_01063</name>
</gene>
<dbReference type="Pfam" id="PF10145">
    <property type="entry name" value="PhageMin_Tail"/>
    <property type="match status" value="1"/>
</dbReference>
<organism evidence="5 6">
    <name type="scientific">Candidatus Magnetaquiglobus chichijimensis</name>
    <dbReference type="NCBI Taxonomy" id="3141448"/>
    <lineage>
        <taxon>Bacteria</taxon>
        <taxon>Pseudomonadati</taxon>
        <taxon>Pseudomonadota</taxon>
        <taxon>Magnetococcia</taxon>
        <taxon>Magnetococcales</taxon>
        <taxon>Candidatus Magnetaquicoccaceae</taxon>
        <taxon>Candidatus Magnetaquiglobus</taxon>
    </lineage>
</organism>
<accession>A0ABQ0C799</accession>
<feature type="transmembrane region" description="Helical" evidence="3">
    <location>
        <begin position="658"/>
        <end position="680"/>
    </location>
</feature>
<protein>
    <submittedName>
        <fullName evidence="5">Chromosome partition protein Smc</fullName>
    </submittedName>
</protein>
<keyword evidence="3" id="KW-1133">Transmembrane helix</keyword>
<evidence type="ECO:0000313" key="5">
    <source>
        <dbReference type="EMBL" id="GAB0056751.1"/>
    </source>
</evidence>
<keyword evidence="2" id="KW-0175">Coiled coil</keyword>
<keyword evidence="6" id="KW-1185">Reference proteome</keyword>
<evidence type="ECO:0000259" key="4">
    <source>
        <dbReference type="Pfam" id="PF10145"/>
    </source>
</evidence>
<sequence>MSSSAQRNLSVILTLDPSAFVGGLRSAQTAFTAGMSALGATTQSFAKEIASSLNNIKSFEGMTKSVEALKNALGPAKTEAERLGNTFKKVQEDLSGVAQQLDKARTALTELRKTPVNLRTDEQRAQIEALKTSIERLKEQSNDLSLFSKTLQRDLTIAGGAASRLADQLTRESRGLEQLGTTLRAAGVDTNNLTEEQKRLEAQLARVTAAARERQRIDNARNLLGLGPTENVEREIARVVAAYERLRASGTLTATELAQAHTAMTSQIIALRDSSGGLVSSFSQVRNELVKLALAGAGLNAAVQAAISFETAMSDVRKVVDFETPKAFKEMRDQIIAMSREIPVTVNGLAAIAFAGGQMGIAAGSMREFTELVAKMSTAFVMAPNAAGEAVGKMMNVFALTVPQTKLLADAINHLGNNTNAVEKDIVEVMNRTGGMARVFGLANTETAALATTFLSMGLGPERAATAINALMRELATAPTQTTDFKAALLGLGITGEQMAEMIKAGPQKALIDLLTLISKLDNQTKMNTLVGLFGKQFSDEIVQVVNNMGKYNEILGLVANEASYAGSMQREFNERLKTTQAHLDLAKNAITEAGIALGNGFLPIIKLGADGVAGLAHGVSFLVNTFPTLSAAAVSTITVLAGFGALQMLWSVLRGGVIALGASMGGLAASAVSLVAPFAQVNSGWLAASLAAGVLANRTTAAAATVGAMTAPVIGLSGAIGLLTTAARTLMLTPLGIFLTAASVAAWAWSKATESTVKPLQDSAKAMGDARGATTEKIKALETLRSTLEFTKTGTKAHIEAEQKLAELLPGANISIDEQGRALARVGSAAKDNTATLKAYLATLKSEDQQSFALHLDMQARAFMAAKGEMTAYSDDLKNRYGFSSDQAASLTQRFFLKLDRLTGSYDSNIAKGAELRRQLGDTESGFKALIQEAISAGMSLDQLDKELARIRVDPAVRAQILEMFTSMTGSIDASKTASKDLNEQLKLTNATLAGPLISATNAVNGAIKAADEQIKKYDESLNKSRETLKTAVDDASKSWQAMASFAAQTHKQIASSAEESAAQQKLAVERSAAVFETSERDKLAKLTQITIEESQTRIREENRYLAEALRINDEEYRLKLANAERLKQDKTRIDEERLLSERRILEQSEQAYRTTIDKLIGEEKRLLEEAKRYRQANADFRMSLEDRLSRLAERGMTDKQKLWKTEERYEQELAKSKELLRQGDFDGARKHAEKAMDLAEKMADLEDSIRESQKKKSIDYYHHLTSSNESSGKEVVTATTGLIELTEKGFTSSQKKLKDASEIVIRANEQQADAAGRSANMMREQHEGLAQGLNNLGNKIGELNTKLDQDHKLIVTVDTEKVQAAAAEIDTLLEKKERVVKVRAELVDVAEVLKNVKENVANNLVAPVQQGFDQMKGTFESFKELFKTFDPTIKFDVTSAQSSIDSLREKFGTLQEKLNSLGEPRNIDINADIDTARQRIDEIKRQIEALPDSKTVTVNVVTKQGYAGGGMITPLAFARGGWVPGVGNEDSVPILAMPGEFMLNKRVVSRAPGLAEAFNAGNFPLMRELLLNGLPRYASGGFIAPRNSVPMPFLGTTYQHPERASFNQRDQPPQRIDIRINNEPVSRSYAIEDQVTALARGLERRLAARTQTGRSR</sequence>
<dbReference type="RefSeq" id="WP_420904472.1">
    <property type="nucleotide sequence ID" value="NZ_BAAFGK010000004.1"/>
</dbReference>
<dbReference type="InterPro" id="IPR010090">
    <property type="entry name" value="Phage_tape_meas"/>
</dbReference>
<comment type="caution">
    <text evidence="5">The sequence shown here is derived from an EMBL/GenBank/DDBJ whole genome shotgun (WGS) entry which is preliminary data.</text>
</comment>
<keyword evidence="3" id="KW-0812">Transmembrane</keyword>
<reference evidence="5 6" key="1">
    <citation type="submission" date="2024-09" db="EMBL/GenBank/DDBJ databases">
        <title>Draft genome sequence of Candidatus Magnetaquicoccaceae bacterium FCR-1.</title>
        <authorList>
            <person name="Shimoshige H."/>
            <person name="Shimamura S."/>
            <person name="Taoka A."/>
            <person name="Kobayashi H."/>
            <person name="Maekawa T."/>
        </authorList>
    </citation>
    <scope>NUCLEOTIDE SEQUENCE [LARGE SCALE GENOMIC DNA]</scope>
    <source>
        <strain evidence="5 6">FCR-1</strain>
    </source>
</reference>
<keyword evidence="3" id="KW-0472">Membrane</keyword>
<dbReference type="NCBIfam" id="TIGR01760">
    <property type="entry name" value="tape_meas_TP901"/>
    <property type="match status" value="1"/>
</dbReference>
<evidence type="ECO:0000256" key="1">
    <source>
        <dbReference type="ARBA" id="ARBA00022612"/>
    </source>
</evidence>
<dbReference type="PANTHER" id="PTHR37813">
    <property type="entry name" value="FELS-2 PROPHAGE PROTEIN"/>
    <property type="match status" value="1"/>
</dbReference>
<evidence type="ECO:0000256" key="3">
    <source>
        <dbReference type="SAM" id="Phobius"/>
    </source>
</evidence>
<keyword evidence="1" id="KW-1188">Viral release from host cell</keyword>
<feature type="domain" description="Phage tail tape measure protein" evidence="4">
    <location>
        <begin position="332"/>
        <end position="535"/>
    </location>
</feature>
<dbReference type="EMBL" id="BAAFGK010000004">
    <property type="protein sequence ID" value="GAB0056751.1"/>
    <property type="molecule type" value="Genomic_DNA"/>
</dbReference>